<comment type="catalytic activity">
    <reaction evidence="6">
        <text>hydrogencarbonate + H(+) = CO2 + H2O</text>
        <dbReference type="Rhea" id="RHEA:10748"/>
        <dbReference type="ChEBI" id="CHEBI:15377"/>
        <dbReference type="ChEBI" id="CHEBI:15378"/>
        <dbReference type="ChEBI" id="CHEBI:16526"/>
        <dbReference type="ChEBI" id="CHEBI:17544"/>
        <dbReference type="EC" id="4.2.1.1"/>
    </reaction>
</comment>
<comment type="function">
    <text evidence="5">Catalyzes the reversible hydration of carbon dioxide to form bicarbonate.</text>
</comment>
<gene>
    <name evidence="7" type="ORF">G6N77_09465</name>
</gene>
<keyword evidence="8" id="KW-1185">Reference proteome</keyword>
<proteinExistence type="inferred from homology"/>
<dbReference type="CDD" id="cd03378">
    <property type="entry name" value="beta_CA_cladeC"/>
    <property type="match status" value="1"/>
</dbReference>
<protein>
    <recommendedName>
        <fullName evidence="2">carbonic anhydrase</fullName>
        <ecNumber evidence="2">4.2.1.1</ecNumber>
    </recommendedName>
</protein>
<name>A0ABX0D9W4_9MICC</name>
<organism evidence="7 8">
    <name type="scientific">Arthrobacter silviterrae</name>
    <dbReference type="NCBI Taxonomy" id="2026658"/>
    <lineage>
        <taxon>Bacteria</taxon>
        <taxon>Bacillati</taxon>
        <taxon>Actinomycetota</taxon>
        <taxon>Actinomycetes</taxon>
        <taxon>Micrococcales</taxon>
        <taxon>Micrococcaceae</taxon>
        <taxon>Arthrobacter</taxon>
    </lineage>
</organism>
<dbReference type="InterPro" id="IPR015892">
    <property type="entry name" value="Carbonic_anhydrase_CS"/>
</dbReference>
<evidence type="ECO:0000256" key="5">
    <source>
        <dbReference type="ARBA" id="ARBA00024993"/>
    </source>
</evidence>
<keyword evidence="3" id="KW-0862">Zinc</keyword>
<evidence type="ECO:0000313" key="7">
    <source>
        <dbReference type="EMBL" id="NGN83683.1"/>
    </source>
</evidence>
<dbReference type="Gene3D" id="3.40.1050.10">
    <property type="entry name" value="Carbonic anhydrase"/>
    <property type="match status" value="1"/>
</dbReference>
<dbReference type="SUPFAM" id="SSF53056">
    <property type="entry name" value="beta-carbonic anhydrase, cab"/>
    <property type="match status" value="1"/>
</dbReference>
<sequence>MNGGEDGNINAVTTHPHTPAGAWTTLMEGNQRFVASSASHPNQDSARRTSLMSTQHPFVMIFGCSDSRLAAEIIFDLGLGDAFVVRTAGHVIDNTALGSLEYGVEYLGVPLIVVLGHDSCGAVTATKASVETGAMPAGFIRDLVERITPSVLTSLRKNKDSDVNAMVEEHVKQTAARLVENSPIIAGAVARQKTAVVGLTYRLNEGRADLVYSNGPIGL</sequence>
<dbReference type="InterPro" id="IPR001765">
    <property type="entry name" value="Carbonic_anhydrase"/>
</dbReference>
<reference evidence="7 8" key="1">
    <citation type="submission" date="2020-02" db="EMBL/GenBank/DDBJ databases">
        <title>Genome sequence of the type strain DSM 27180 of Arthrobacter silviterrae.</title>
        <authorList>
            <person name="Gao J."/>
            <person name="Sun J."/>
        </authorList>
    </citation>
    <scope>NUCLEOTIDE SEQUENCE [LARGE SCALE GENOMIC DNA]</scope>
    <source>
        <strain evidence="7 8">DSM 27180</strain>
    </source>
</reference>
<dbReference type="SMART" id="SM00947">
    <property type="entry name" value="Pro_CA"/>
    <property type="match status" value="1"/>
</dbReference>
<dbReference type="EC" id="4.2.1.1" evidence="2"/>
<dbReference type="Proteomes" id="UP000479226">
    <property type="component" value="Unassembled WGS sequence"/>
</dbReference>
<dbReference type="PANTHER" id="PTHR11002:SF79">
    <property type="entry name" value="CARBONIC ANHYDRASE 2"/>
    <property type="match status" value="1"/>
</dbReference>
<dbReference type="PROSITE" id="PS00704">
    <property type="entry name" value="PROK_CO2_ANHYDRASE_1"/>
    <property type="match status" value="1"/>
</dbReference>
<evidence type="ECO:0000256" key="2">
    <source>
        <dbReference type="ARBA" id="ARBA00012925"/>
    </source>
</evidence>
<evidence type="ECO:0000313" key="8">
    <source>
        <dbReference type="Proteomes" id="UP000479226"/>
    </source>
</evidence>
<dbReference type="InterPro" id="IPR036874">
    <property type="entry name" value="Carbonic_anhydrase_sf"/>
</dbReference>
<dbReference type="PANTHER" id="PTHR11002">
    <property type="entry name" value="CARBONIC ANHYDRASE"/>
    <property type="match status" value="1"/>
</dbReference>
<accession>A0ABX0D9W4</accession>
<comment type="similarity">
    <text evidence="1">Belongs to the beta-class carbonic anhydrase family.</text>
</comment>
<evidence type="ECO:0000256" key="4">
    <source>
        <dbReference type="ARBA" id="ARBA00023239"/>
    </source>
</evidence>
<evidence type="ECO:0000256" key="1">
    <source>
        <dbReference type="ARBA" id="ARBA00006217"/>
    </source>
</evidence>
<evidence type="ECO:0000256" key="6">
    <source>
        <dbReference type="ARBA" id="ARBA00048348"/>
    </source>
</evidence>
<dbReference type="EMBL" id="JAAKZI010000013">
    <property type="protein sequence ID" value="NGN83683.1"/>
    <property type="molecule type" value="Genomic_DNA"/>
</dbReference>
<keyword evidence="4" id="KW-0456">Lyase</keyword>
<dbReference type="Pfam" id="PF00484">
    <property type="entry name" value="Pro_CA"/>
    <property type="match status" value="1"/>
</dbReference>
<comment type="caution">
    <text evidence="7">The sequence shown here is derived from an EMBL/GenBank/DDBJ whole genome shotgun (WGS) entry which is preliminary data.</text>
</comment>
<evidence type="ECO:0000256" key="3">
    <source>
        <dbReference type="ARBA" id="ARBA00022833"/>
    </source>
</evidence>